<dbReference type="InterPro" id="IPR047142">
    <property type="entry name" value="OryJ/VirC-like"/>
</dbReference>
<dbReference type="AlphaFoldDB" id="A0A179HSR7"/>
<dbReference type="PANTHER" id="PTHR36156">
    <property type="entry name" value="SLR2101 PROTEIN"/>
    <property type="match status" value="1"/>
</dbReference>
<gene>
    <name evidence="4" type="ORF">PCL_03556</name>
    <name evidence="3" type="ORF">VFPFJ_02668</name>
</gene>
<dbReference type="CDD" id="cd02231">
    <property type="entry name" value="cupin_BLL6423-like"/>
    <property type="match status" value="1"/>
</dbReference>
<dbReference type="Gene3D" id="2.60.120.10">
    <property type="entry name" value="Jelly Rolls"/>
    <property type="match status" value="1"/>
</dbReference>
<protein>
    <submittedName>
        <fullName evidence="3">Cupin 2 domain-containing protein</fullName>
    </submittedName>
</protein>
<dbReference type="EMBL" id="LSBI01000002">
    <property type="protein sequence ID" value="OAQ93506.1"/>
    <property type="molecule type" value="Genomic_DNA"/>
</dbReference>
<dbReference type="SUPFAM" id="SSF51182">
    <property type="entry name" value="RmlC-like cupins"/>
    <property type="match status" value="1"/>
</dbReference>
<evidence type="ECO:0000313" key="3">
    <source>
        <dbReference type="EMBL" id="OAQ93506.1"/>
    </source>
</evidence>
<dbReference type="InterPro" id="IPR013096">
    <property type="entry name" value="Cupin_2"/>
</dbReference>
<reference evidence="3 5" key="3">
    <citation type="submission" date="2016-02" db="EMBL/GenBank/DDBJ databases">
        <title>Biosynthesis of antibiotic leucinostatins and their inhibition on Phytophthora in bio-control Purpureocillium lilacinum.</title>
        <authorList>
            <person name="Wang G."/>
            <person name="Liu Z."/>
            <person name="Lin R."/>
            <person name="Li E."/>
            <person name="Mao Z."/>
            <person name="Ling J."/>
            <person name="Yin W."/>
            <person name="Xie B."/>
        </authorList>
    </citation>
    <scope>NUCLEOTIDE SEQUENCE [LARGE SCALE GENOMIC DNA]</scope>
    <source>
        <strain evidence="3">PLFJ-1</strain>
    </source>
</reference>
<feature type="domain" description="Cupin type-2" evidence="2">
    <location>
        <begin position="86"/>
        <end position="152"/>
    </location>
</feature>
<dbReference type="OMA" id="FGVIQIH"/>
<evidence type="ECO:0000313" key="4">
    <source>
        <dbReference type="EMBL" id="PWI76362.1"/>
    </source>
</evidence>
<comment type="caution">
    <text evidence="3">The sequence shown here is derived from an EMBL/GenBank/DDBJ whole genome shotgun (WGS) entry which is preliminary data.</text>
</comment>
<dbReference type="InterPro" id="IPR014710">
    <property type="entry name" value="RmlC-like_jellyroll"/>
</dbReference>
<dbReference type="Pfam" id="PF07883">
    <property type="entry name" value="Cupin_2"/>
    <property type="match status" value="1"/>
</dbReference>
<dbReference type="PANTHER" id="PTHR36156:SF2">
    <property type="entry name" value="CUPIN TYPE-2 DOMAIN-CONTAINING PROTEIN"/>
    <property type="match status" value="1"/>
</dbReference>
<reference evidence="4" key="1">
    <citation type="submission" date="2015-05" db="EMBL/GenBank/DDBJ databases">
        <authorList>
            <person name="Wang D.B."/>
            <person name="Wang M."/>
        </authorList>
    </citation>
    <scope>NUCLEOTIDE SEQUENCE</scope>
    <source>
        <strain evidence="4">36-1</strain>
    </source>
</reference>
<dbReference type="Proteomes" id="UP000245956">
    <property type="component" value="Unassembled WGS sequence"/>
</dbReference>
<evidence type="ECO:0000313" key="6">
    <source>
        <dbReference type="Proteomes" id="UP000245956"/>
    </source>
</evidence>
<accession>A0A179HSR7</accession>
<feature type="region of interest" description="Disordered" evidence="1">
    <location>
        <begin position="1"/>
        <end position="38"/>
    </location>
</feature>
<evidence type="ECO:0000256" key="1">
    <source>
        <dbReference type="SAM" id="MobiDB-lite"/>
    </source>
</evidence>
<dbReference type="GeneID" id="28884800"/>
<sequence length="176" mass="18997">MSGNAGEPMHQLPPARLVRTSHTEDGKSIISSDSDMPSFSPFGPQGSSFAVFDVRNSIPVTNTDPISSFSNTLPRCSQGGSVFCITDIKPGGRAPMHRTQSIDYCIVLSGEIVIQLDGGEQRTVRSGEFIVQQGVNHQWINEAQETCRIAFVMLGAQEIVLSDGLALEEAVFQGQK</sequence>
<organism evidence="3 5">
    <name type="scientific">Purpureocillium lilacinum</name>
    <name type="common">Paecilomyces lilacinus</name>
    <dbReference type="NCBI Taxonomy" id="33203"/>
    <lineage>
        <taxon>Eukaryota</taxon>
        <taxon>Fungi</taxon>
        <taxon>Dikarya</taxon>
        <taxon>Ascomycota</taxon>
        <taxon>Pezizomycotina</taxon>
        <taxon>Sordariomycetes</taxon>
        <taxon>Hypocreomycetidae</taxon>
        <taxon>Hypocreales</taxon>
        <taxon>Ophiocordycipitaceae</taxon>
        <taxon>Purpureocillium</taxon>
    </lineage>
</organism>
<evidence type="ECO:0000259" key="2">
    <source>
        <dbReference type="Pfam" id="PF07883"/>
    </source>
</evidence>
<evidence type="ECO:0000313" key="5">
    <source>
        <dbReference type="Proteomes" id="UP000078340"/>
    </source>
</evidence>
<feature type="compositionally biased region" description="Low complexity" evidence="1">
    <location>
        <begin position="28"/>
        <end position="38"/>
    </location>
</feature>
<dbReference type="KEGG" id="plj:28884800"/>
<proteinExistence type="predicted"/>
<reference evidence="4 6" key="2">
    <citation type="journal article" date="2016" name="Front. Microbiol.">
        <title>Genome and transcriptome sequences reveal the specific parasitism of the nematophagous Purpureocillium lilacinum 36-1.</title>
        <authorList>
            <person name="Xie J."/>
            <person name="Li S."/>
            <person name="Mo C."/>
            <person name="Xiao X."/>
            <person name="Peng D."/>
            <person name="Wang G."/>
            <person name="Xiao Y."/>
        </authorList>
    </citation>
    <scope>NUCLEOTIDE SEQUENCE [LARGE SCALE GENOMIC DNA]</scope>
    <source>
        <strain evidence="4 6">36-1</strain>
    </source>
</reference>
<dbReference type="Proteomes" id="UP000078340">
    <property type="component" value="Unassembled WGS sequence"/>
</dbReference>
<dbReference type="EMBL" id="LCWV01000001">
    <property type="protein sequence ID" value="PWI76362.1"/>
    <property type="molecule type" value="Genomic_DNA"/>
</dbReference>
<dbReference type="InterPro" id="IPR011051">
    <property type="entry name" value="RmlC_Cupin_sf"/>
</dbReference>
<name>A0A179HSR7_PURLI</name>